<reference evidence="2" key="3">
    <citation type="submission" date="2020-06" db="EMBL/GenBank/DDBJ databases">
        <title>Helianthus annuus Genome sequencing and assembly Release 2.</title>
        <authorList>
            <person name="Gouzy J."/>
            <person name="Langlade N."/>
            <person name="Munos S."/>
        </authorList>
    </citation>
    <scope>NUCLEOTIDE SEQUENCE</scope>
    <source>
        <tissue evidence="2">Leaves</tissue>
    </source>
</reference>
<dbReference type="GO" id="GO:0005634">
    <property type="term" value="C:nucleus"/>
    <property type="evidence" value="ECO:0007669"/>
    <property type="project" value="EnsemblPlants"/>
</dbReference>
<sequence length="188" mass="21039">MENGNITCDDVISKLKDDGDFDKLRIKIIRKIKENEELRNSIVSIVKESVALNRPGVENTKVRQLSDAIHHEVGGKLNEQISVALWELIRSPDGMKTEITETVKSVYDKLMRPKRTANDGSAARELKRTRVEQQNVNVIHVDDLSVEGQQKEVVDGKQKVLENDNAQDDKHVQGDGSDEDLDAPPGFG</sequence>
<keyword evidence="4" id="KW-1185">Reference proteome</keyword>
<name>A0A251SYB7_HELAN</name>
<evidence type="ECO:0000313" key="3">
    <source>
        <dbReference type="EMBL" id="OTG03828.1"/>
    </source>
</evidence>
<dbReference type="Gramene" id="mRNA:HanXRQr2_Chr12g0522551">
    <property type="protein sequence ID" value="mRNA:HanXRQr2_Chr12g0522551"/>
    <property type="gene ID" value="HanXRQr2_Chr12g0522551"/>
</dbReference>
<reference evidence="2 4" key="1">
    <citation type="journal article" date="2017" name="Nature">
        <title>The sunflower genome provides insights into oil metabolism, flowering and Asterid evolution.</title>
        <authorList>
            <person name="Badouin H."/>
            <person name="Gouzy J."/>
            <person name="Grassa C.J."/>
            <person name="Murat F."/>
            <person name="Staton S.E."/>
            <person name="Cottret L."/>
            <person name="Lelandais-Briere C."/>
            <person name="Owens G.L."/>
            <person name="Carrere S."/>
            <person name="Mayjonade B."/>
            <person name="Legrand L."/>
            <person name="Gill N."/>
            <person name="Kane N.C."/>
            <person name="Bowers J.E."/>
            <person name="Hubner S."/>
            <person name="Bellec A."/>
            <person name="Berard A."/>
            <person name="Berges H."/>
            <person name="Blanchet N."/>
            <person name="Boniface M.C."/>
            <person name="Brunel D."/>
            <person name="Catrice O."/>
            <person name="Chaidir N."/>
            <person name="Claudel C."/>
            <person name="Donnadieu C."/>
            <person name="Faraut T."/>
            <person name="Fievet G."/>
            <person name="Helmstetter N."/>
            <person name="King M."/>
            <person name="Knapp S.J."/>
            <person name="Lai Z."/>
            <person name="Le Paslier M.C."/>
            <person name="Lippi Y."/>
            <person name="Lorenzon L."/>
            <person name="Mandel J.R."/>
            <person name="Marage G."/>
            <person name="Marchand G."/>
            <person name="Marquand E."/>
            <person name="Bret-Mestries E."/>
            <person name="Morien E."/>
            <person name="Nambeesan S."/>
            <person name="Nguyen T."/>
            <person name="Pegot-Espagnet P."/>
            <person name="Pouilly N."/>
            <person name="Raftis F."/>
            <person name="Sallet E."/>
            <person name="Schiex T."/>
            <person name="Thomas J."/>
            <person name="Vandecasteele C."/>
            <person name="Vares D."/>
            <person name="Vear F."/>
            <person name="Vautrin S."/>
            <person name="Crespi M."/>
            <person name="Mangin B."/>
            <person name="Burke J.M."/>
            <person name="Salse J."/>
            <person name="Munos S."/>
            <person name="Vincourt P."/>
            <person name="Rieseberg L.H."/>
            <person name="Langlade N.B."/>
        </authorList>
    </citation>
    <scope>NUCLEOTIDE SEQUENCE [LARGE SCALE GENOMIC DNA]</scope>
    <source>
        <strain evidence="4">cv. SF193</strain>
        <tissue evidence="2">Leaves</tissue>
    </source>
</reference>
<protein>
    <submittedName>
        <fullName evidence="3">Uncharacterized protein</fullName>
    </submittedName>
</protein>
<feature type="region of interest" description="Disordered" evidence="1">
    <location>
        <begin position="159"/>
        <end position="188"/>
    </location>
</feature>
<feature type="compositionally biased region" description="Basic and acidic residues" evidence="1">
    <location>
        <begin position="159"/>
        <end position="173"/>
    </location>
</feature>
<proteinExistence type="predicted"/>
<dbReference type="OMA" id="AIHHEVG"/>
<organism evidence="3 4">
    <name type="scientific">Helianthus annuus</name>
    <name type="common">Common sunflower</name>
    <dbReference type="NCBI Taxonomy" id="4232"/>
    <lineage>
        <taxon>Eukaryota</taxon>
        <taxon>Viridiplantae</taxon>
        <taxon>Streptophyta</taxon>
        <taxon>Embryophyta</taxon>
        <taxon>Tracheophyta</taxon>
        <taxon>Spermatophyta</taxon>
        <taxon>Magnoliopsida</taxon>
        <taxon>eudicotyledons</taxon>
        <taxon>Gunneridae</taxon>
        <taxon>Pentapetalae</taxon>
        <taxon>asterids</taxon>
        <taxon>campanulids</taxon>
        <taxon>Asterales</taxon>
        <taxon>Asteraceae</taxon>
        <taxon>Asteroideae</taxon>
        <taxon>Heliantheae alliance</taxon>
        <taxon>Heliantheae</taxon>
        <taxon>Helianthus</taxon>
    </lineage>
</organism>
<evidence type="ECO:0000313" key="4">
    <source>
        <dbReference type="Proteomes" id="UP000215914"/>
    </source>
</evidence>
<dbReference type="PANTHER" id="PTHR34356">
    <property type="entry name" value="ANTIGENIC HEAT-STABLE PROTEIN"/>
    <property type="match status" value="1"/>
</dbReference>
<reference evidence="3" key="2">
    <citation type="submission" date="2017-02" db="EMBL/GenBank/DDBJ databases">
        <title>Sunflower complete genome.</title>
        <authorList>
            <person name="Langlade N."/>
            <person name="Munos S."/>
        </authorList>
    </citation>
    <scope>NUCLEOTIDE SEQUENCE [LARGE SCALE GENOMIC DNA]</scope>
    <source>
        <tissue evidence="3">Leaves</tissue>
    </source>
</reference>
<dbReference type="InParanoid" id="A0A251SYB7"/>
<gene>
    <name evidence="3" type="ORF">HannXRQ_Chr12g0355611</name>
    <name evidence="2" type="ORF">HanXRQr2_Chr12g0522551</name>
</gene>
<dbReference type="EMBL" id="CM007901">
    <property type="protein sequence ID" value="OTG03828.1"/>
    <property type="molecule type" value="Genomic_DNA"/>
</dbReference>
<dbReference type="PANTHER" id="PTHR34356:SF3">
    <property type="entry name" value="EXPRESSED PROTEIN"/>
    <property type="match status" value="1"/>
</dbReference>
<dbReference type="STRING" id="4232.A0A251SYB7"/>
<evidence type="ECO:0000256" key="1">
    <source>
        <dbReference type="SAM" id="MobiDB-lite"/>
    </source>
</evidence>
<accession>A0A251SYB7</accession>
<dbReference type="FunCoup" id="A0A251SYB7">
    <property type="interactions" value="146"/>
</dbReference>
<dbReference type="Proteomes" id="UP000215914">
    <property type="component" value="Chromosome 12"/>
</dbReference>
<dbReference type="AlphaFoldDB" id="A0A251SYB7"/>
<dbReference type="EMBL" id="MNCJ02000327">
    <property type="protein sequence ID" value="KAF5776283.1"/>
    <property type="molecule type" value="Genomic_DNA"/>
</dbReference>
<dbReference type="OrthoDB" id="784699at2759"/>
<evidence type="ECO:0000313" key="2">
    <source>
        <dbReference type="EMBL" id="KAF5776283.1"/>
    </source>
</evidence>